<comment type="caution">
    <text evidence="2">The sequence shown here is derived from an EMBL/GenBank/DDBJ whole genome shotgun (WGS) entry which is preliminary data.</text>
</comment>
<dbReference type="InterPro" id="IPR006693">
    <property type="entry name" value="AB_hydrolase_lipase"/>
</dbReference>
<dbReference type="GO" id="GO:0006629">
    <property type="term" value="P:lipid metabolic process"/>
    <property type="evidence" value="ECO:0007669"/>
    <property type="project" value="InterPro"/>
</dbReference>
<dbReference type="Proteomes" id="UP001286313">
    <property type="component" value="Unassembled WGS sequence"/>
</dbReference>
<evidence type="ECO:0000313" key="3">
    <source>
        <dbReference type="Proteomes" id="UP001286313"/>
    </source>
</evidence>
<dbReference type="InterPro" id="IPR029058">
    <property type="entry name" value="AB_hydrolase_fold"/>
</dbReference>
<proteinExistence type="predicted"/>
<protein>
    <recommendedName>
        <fullName evidence="1">Partial AB-hydrolase lipase domain-containing protein</fullName>
    </recommendedName>
</protein>
<dbReference type="PANTHER" id="PTHR11005">
    <property type="entry name" value="LYSOSOMAL ACID LIPASE-RELATED"/>
    <property type="match status" value="1"/>
</dbReference>
<accession>A0AAE1FLM2</accession>
<dbReference type="AlphaFoldDB" id="A0AAE1FLM2"/>
<dbReference type="Gene3D" id="3.40.50.1820">
    <property type="entry name" value="alpha/beta hydrolase"/>
    <property type="match status" value="1"/>
</dbReference>
<dbReference type="EMBL" id="JAWQEG010001922">
    <property type="protein sequence ID" value="KAK3875750.1"/>
    <property type="molecule type" value="Genomic_DNA"/>
</dbReference>
<evidence type="ECO:0000313" key="2">
    <source>
        <dbReference type="EMBL" id="KAK3875750.1"/>
    </source>
</evidence>
<name>A0AAE1FLM2_PETCI</name>
<organism evidence="2 3">
    <name type="scientific">Petrolisthes cinctipes</name>
    <name type="common">Flat porcelain crab</name>
    <dbReference type="NCBI Taxonomy" id="88211"/>
    <lineage>
        <taxon>Eukaryota</taxon>
        <taxon>Metazoa</taxon>
        <taxon>Ecdysozoa</taxon>
        <taxon>Arthropoda</taxon>
        <taxon>Crustacea</taxon>
        <taxon>Multicrustacea</taxon>
        <taxon>Malacostraca</taxon>
        <taxon>Eumalacostraca</taxon>
        <taxon>Eucarida</taxon>
        <taxon>Decapoda</taxon>
        <taxon>Pleocyemata</taxon>
        <taxon>Anomura</taxon>
        <taxon>Galatheoidea</taxon>
        <taxon>Porcellanidae</taxon>
        <taxon>Petrolisthes</taxon>
    </lineage>
</organism>
<keyword evidence="3" id="KW-1185">Reference proteome</keyword>
<dbReference type="Pfam" id="PF04083">
    <property type="entry name" value="Abhydro_lipase"/>
    <property type="match status" value="1"/>
</dbReference>
<dbReference type="SUPFAM" id="SSF53474">
    <property type="entry name" value="alpha/beta-Hydrolases"/>
    <property type="match status" value="1"/>
</dbReference>
<gene>
    <name evidence="2" type="ORF">Pcinc_019389</name>
</gene>
<reference evidence="2" key="1">
    <citation type="submission" date="2023-10" db="EMBL/GenBank/DDBJ databases">
        <title>Genome assemblies of two species of porcelain crab, Petrolisthes cinctipes and Petrolisthes manimaculis (Anomura: Porcellanidae).</title>
        <authorList>
            <person name="Angst P."/>
        </authorList>
    </citation>
    <scope>NUCLEOTIDE SEQUENCE</scope>
    <source>
        <strain evidence="2">PB745_01</strain>
        <tissue evidence="2">Gill</tissue>
    </source>
</reference>
<sequence length="115" mass="12594">MHVPATEDGATGTTAGVGHRVEYGSDQLVLPGKPELIEYFGYPVEVHHVTTSDGYVLELHRIPRGINETEEGGTEGKRVAYLQHCLLCSSSDWIMGNPDRALETPSSEAFYFWGG</sequence>
<feature type="domain" description="Partial AB-hydrolase lipase" evidence="1">
    <location>
        <begin position="35"/>
        <end position="95"/>
    </location>
</feature>
<evidence type="ECO:0000259" key="1">
    <source>
        <dbReference type="Pfam" id="PF04083"/>
    </source>
</evidence>